<evidence type="ECO:0000313" key="8">
    <source>
        <dbReference type="EMBL" id="UYM05981.1"/>
    </source>
</evidence>
<keyword evidence="7" id="KW-0139">CF(1)</keyword>
<dbReference type="EMBL" id="CP094970">
    <property type="protein sequence ID" value="UYM05981.1"/>
    <property type="molecule type" value="Genomic_DNA"/>
</dbReference>
<organism evidence="8 9">
    <name type="scientific">Solicola gregarius</name>
    <dbReference type="NCBI Taxonomy" id="2908642"/>
    <lineage>
        <taxon>Bacteria</taxon>
        <taxon>Bacillati</taxon>
        <taxon>Actinomycetota</taxon>
        <taxon>Actinomycetes</taxon>
        <taxon>Propionibacteriales</taxon>
        <taxon>Nocardioidaceae</taxon>
        <taxon>Solicola</taxon>
    </lineage>
</organism>
<comment type="function">
    <text evidence="7">F(1)F(0) ATP synthase produces ATP from ADP in the presence of a proton or sodium gradient. F-type ATPases consist of two structural domains, F(1) containing the extramembraneous catalytic core and F(0) containing the membrane proton channel, linked together by a central stalk and a peripheral stalk. During catalysis, ATP synthesis in the catalytic domain of F(1) is coupled via a rotary mechanism of the central stalk subunits to proton translocation.</text>
</comment>
<dbReference type="KEGG" id="sgrg:L0C25_02585"/>
<evidence type="ECO:0000313" key="9">
    <source>
        <dbReference type="Proteomes" id="UP001164390"/>
    </source>
</evidence>
<protein>
    <recommendedName>
        <fullName evidence="7">ATP synthase subunit delta</fullName>
    </recommendedName>
    <alternativeName>
        <fullName evidence="7">ATP synthase F(1) sector subunit delta</fullName>
    </alternativeName>
    <alternativeName>
        <fullName evidence="7">F-type ATPase subunit delta</fullName>
        <shortName evidence="7">F-ATPase subunit delta</shortName>
    </alternativeName>
</protein>
<dbReference type="HAMAP" id="MF_01416">
    <property type="entry name" value="ATP_synth_delta_bact"/>
    <property type="match status" value="1"/>
</dbReference>
<evidence type="ECO:0000256" key="2">
    <source>
        <dbReference type="ARBA" id="ARBA00022448"/>
    </source>
</evidence>
<keyword evidence="2 7" id="KW-0813">Transport</keyword>
<gene>
    <name evidence="7" type="primary">atpH</name>
    <name evidence="8" type="ORF">L0C25_02585</name>
</gene>
<dbReference type="PANTHER" id="PTHR11910">
    <property type="entry name" value="ATP SYNTHASE DELTA CHAIN"/>
    <property type="match status" value="1"/>
</dbReference>
<evidence type="ECO:0000256" key="1">
    <source>
        <dbReference type="ARBA" id="ARBA00004370"/>
    </source>
</evidence>
<dbReference type="Proteomes" id="UP001164390">
    <property type="component" value="Chromosome"/>
</dbReference>
<dbReference type="RefSeq" id="WP_271634827.1">
    <property type="nucleotide sequence ID" value="NZ_CP094970.1"/>
</dbReference>
<evidence type="ECO:0000256" key="6">
    <source>
        <dbReference type="ARBA" id="ARBA00023310"/>
    </source>
</evidence>
<evidence type="ECO:0000256" key="4">
    <source>
        <dbReference type="ARBA" id="ARBA00023065"/>
    </source>
</evidence>
<sequence>MRGVSAKSLIPVLEAVDQQVAGGADAHVLGDELFEVVALFDAEPRLRRTLTDPSTETAAQEGLVRQILGDRLDASTLDVVGAAVRGRWSAARDLADGLEQAGVTAHVAGADKAGRLDEVEDELFRFGRVVAGDAALRSALTDRGVQAGPKRTLVGNLLSEKASAATVALARQASVARAKGFEATLDEFAEIAASRRNRLVATARVAAPLSDDEKTRLAAALGRKYGRDVHVNVVIDASVVGGVSVEVGEDIIDGTVASRLEDARRRIAG</sequence>
<comment type="subcellular location">
    <subcellularLocation>
        <location evidence="7">Cell membrane</location>
        <topology evidence="7">Peripheral membrane protein</topology>
    </subcellularLocation>
    <subcellularLocation>
        <location evidence="1">Membrane</location>
    </subcellularLocation>
</comment>
<proteinExistence type="inferred from homology"/>
<dbReference type="NCBIfam" id="NF009967">
    <property type="entry name" value="PRK13430.1"/>
    <property type="match status" value="1"/>
</dbReference>
<evidence type="ECO:0000256" key="3">
    <source>
        <dbReference type="ARBA" id="ARBA00022781"/>
    </source>
</evidence>
<keyword evidence="4 7" id="KW-0406">Ion transport</keyword>
<keyword evidence="5 7" id="KW-0472">Membrane</keyword>
<keyword evidence="6 7" id="KW-0066">ATP synthesis</keyword>
<reference evidence="8" key="1">
    <citation type="submission" date="2022-01" db="EMBL/GenBank/DDBJ databases">
        <title>Nocardioidaceae gen. sp. A5X3R13.</title>
        <authorList>
            <person name="Lopez Marin M.A."/>
            <person name="Uhlik O."/>
        </authorList>
    </citation>
    <scope>NUCLEOTIDE SEQUENCE</scope>
    <source>
        <strain evidence="8">A5X3R13</strain>
    </source>
</reference>
<accession>A0AA46YLY5</accession>
<dbReference type="GO" id="GO:0046933">
    <property type="term" value="F:proton-transporting ATP synthase activity, rotational mechanism"/>
    <property type="evidence" value="ECO:0007669"/>
    <property type="project" value="UniProtKB-UniRule"/>
</dbReference>
<evidence type="ECO:0000256" key="5">
    <source>
        <dbReference type="ARBA" id="ARBA00023136"/>
    </source>
</evidence>
<dbReference type="Pfam" id="PF00213">
    <property type="entry name" value="OSCP"/>
    <property type="match status" value="1"/>
</dbReference>
<name>A0AA46YLY5_9ACTN</name>
<keyword evidence="7" id="KW-1003">Cell membrane</keyword>
<dbReference type="PRINTS" id="PR00125">
    <property type="entry name" value="ATPASEDELTA"/>
</dbReference>
<comment type="similarity">
    <text evidence="7">Belongs to the ATPase delta chain family.</text>
</comment>
<dbReference type="GO" id="GO:0045259">
    <property type="term" value="C:proton-transporting ATP synthase complex"/>
    <property type="evidence" value="ECO:0007669"/>
    <property type="project" value="UniProtKB-KW"/>
</dbReference>
<dbReference type="InterPro" id="IPR000711">
    <property type="entry name" value="ATPase_OSCP/dsu"/>
</dbReference>
<dbReference type="NCBIfam" id="TIGR01145">
    <property type="entry name" value="ATP_synt_delta"/>
    <property type="match status" value="1"/>
</dbReference>
<evidence type="ECO:0000256" key="7">
    <source>
        <dbReference type="HAMAP-Rule" id="MF_01416"/>
    </source>
</evidence>
<dbReference type="AlphaFoldDB" id="A0AA46YLY5"/>
<keyword evidence="3 7" id="KW-0375">Hydrogen ion transport</keyword>
<keyword evidence="9" id="KW-1185">Reference proteome</keyword>
<dbReference type="GO" id="GO:0005886">
    <property type="term" value="C:plasma membrane"/>
    <property type="evidence" value="ECO:0007669"/>
    <property type="project" value="UniProtKB-SubCell"/>
</dbReference>
<comment type="function">
    <text evidence="7">This protein is part of the stalk that links CF(0) to CF(1). It either transmits conformational changes from CF(0) to CF(1) or is implicated in proton conduction.</text>
</comment>